<dbReference type="AlphaFoldDB" id="A0A2V1IXB9"/>
<organism evidence="1 2">
    <name type="scientific">Paramuribaculum intestinale</name>
    <dbReference type="NCBI Taxonomy" id="2094151"/>
    <lineage>
        <taxon>Bacteria</taxon>
        <taxon>Pseudomonadati</taxon>
        <taxon>Bacteroidota</taxon>
        <taxon>Bacteroidia</taxon>
        <taxon>Bacteroidales</taxon>
        <taxon>Muribaculaceae</taxon>
        <taxon>Paramuribaculum</taxon>
    </lineage>
</organism>
<reference evidence="2" key="1">
    <citation type="submission" date="2018-02" db="EMBL/GenBank/DDBJ databases">
        <authorList>
            <person name="Clavel T."/>
            <person name="Strowig T."/>
        </authorList>
    </citation>
    <scope>NUCLEOTIDE SEQUENCE [LARGE SCALE GENOMIC DNA]</scope>
    <source>
        <strain evidence="2">DSM 100764</strain>
    </source>
</reference>
<accession>A0A2V1IXB9</accession>
<dbReference type="GeneID" id="93424191"/>
<comment type="caution">
    <text evidence="1">The sequence shown here is derived from an EMBL/GenBank/DDBJ whole genome shotgun (WGS) entry which is preliminary data.</text>
</comment>
<dbReference type="EMBL" id="PUBV01000001">
    <property type="protein sequence ID" value="PWB09676.1"/>
    <property type="molecule type" value="Genomic_DNA"/>
</dbReference>
<name>A0A2V1IXB9_9BACT</name>
<sequence>MKENGKKCGCSCNGKAHANDQEAKQYPGVATDLGLNDKVNKELVKEATKELNNNHRGNN</sequence>
<protein>
    <submittedName>
        <fullName evidence="1">Uncharacterized protein</fullName>
    </submittedName>
</protein>
<dbReference type="Proteomes" id="UP000244925">
    <property type="component" value="Unassembled WGS sequence"/>
</dbReference>
<gene>
    <name evidence="1" type="ORF">C5O25_00255</name>
</gene>
<evidence type="ECO:0000313" key="1">
    <source>
        <dbReference type="EMBL" id="PWB09676.1"/>
    </source>
</evidence>
<dbReference type="RefSeq" id="WP_107034728.1">
    <property type="nucleotide sequence ID" value="NZ_CAOLHR010000013.1"/>
</dbReference>
<proteinExistence type="predicted"/>
<evidence type="ECO:0000313" key="2">
    <source>
        <dbReference type="Proteomes" id="UP000244925"/>
    </source>
</evidence>
<keyword evidence="2" id="KW-1185">Reference proteome</keyword>